<dbReference type="Proteomes" id="UP000325122">
    <property type="component" value="Unassembled WGS sequence"/>
</dbReference>
<dbReference type="GO" id="GO:0016020">
    <property type="term" value="C:membrane"/>
    <property type="evidence" value="ECO:0007669"/>
    <property type="project" value="InterPro"/>
</dbReference>
<dbReference type="GO" id="GO:0007165">
    <property type="term" value="P:signal transduction"/>
    <property type="evidence" value="ECO:0007669"/>
    <property type="project" value="UniProtKB-KW"/>
</dbReference>
<dbReference type="CDD" id="cd06225">
    <property type="entry name" value="HAMP"/>
    <property type="match status" value="1"/>
</dbReference>
<dbReference type="RefSeq" id="WP_150024050.1">
    <property type="nucleotide sequence ID" value="NZ_VWOJ01000005.1"/>
</dbReference>
<evidence type="ECO:0000256" key="5">
    <source>
        <dbReference type="SAM" id="Phobius"/>
    </source>
</evidence>
<feature type="domain" description="Methyl-accepting transducer" evidence="6">
    <location>
        <begin position="296"/>
        <end position="539"/>
    </location>
</feature>
<feature type="domain" description="HAMP" evidence="7">
    <location>
        <begin position="209"/>
        <end position="262"/>
    </location>
</feature>
<evidence type="ECO:0000259" key="6">
    <source>
        <dbReference type="PROSITE" id="PS50111"/>
    </source>
</evidence>
<dbReference type="PROSITE" id="PS50885">
    <property type="entry name" value="HAMP"/>
    <property type="match status" value="1"/>
</dbReference>
<dbReference type="PANTHER" id="PTHR32089">
    <property type="entry name" value="METHYL-ACCEPTING CHEMOTAXIS PROTEIN MCPB"/>
    <property type="match status" value="1"/>
</dbReference>
<proteinExistence type="inferred from homology"/>
<sequence length="559" mass="59318">MSIRVKILCVIGVLGVVAIILAGLGIQSMQAYNERVAAYERASDRAYYGSHINRLVTGVVMESRGIYASTTTEEAAPFAQGLLRRLDEIDALLESWSRLVPESGEQRDLFEAVRTRTAEFRSFREETARLGTQVDPAQANIQGNNMANRTNRRAYQEEIDALVNRNREVLEAIEAELSGYYSSRVIILSIIAFIGVAGGLLFGLYIAIFQVSRPLKQVTNVLGQVAGGDLSVELPETRSRDEIGQLWSTVGVLRSALHEAETLKAEQAQAEMRQREAARKATIEMAERFEAEVGDLIEDVFQAASQVYNAAGIVNTNASRSNEESTSAAAASEEASANVQTVAGASEELSASIQEISRQISDASGLIGEAVSQAQATDADVRKLAENAGKVGEIVTLIQGIAEQTNLLALNATIEAARAGEAGKGFAVVADEVKALATQTGQATGEIEAQMSAMKAATNQTVERIADIVKRINDLNVLTGGVAASAEQQGAATTDIANSISEAAAGSSQIAVAVETLKQISDGNTEASGELMSACETLNGRAGQLKDEMTRFVAGIKAA</sequence>
<dbReference type="Gene3D" id="6.10.340.10">
    <property type="match status" value="1"/>
</dbReference>
<dbReference type="SUPFAM" id="SSF58104">
    <property type="entry name" value="Methyl-accepting chemotaxis protein (MCP) signaling domain"/>
    <property type="match status" value="1"/>
</dbReference>
<keyword evidence="9" id="KW-1185">Reference proteome</keyword>
<dbReference type="PANTHER" id="PTHR32089:SF112">
    <property type="entry name" value="LYSOZYME-LIKE PROTEIN-RELATED"/>
    <property type="match status" value="1"/>
</dbReference>
<dbReference type="SMART" id="SM00304">
    <property type="entry name" value="HAMP"/>
    <property type="match status" value="1"/>
</dbReference>
<comment type="similarity">
    <text evidence="2">Belongs to the methyl-accepting chemotaxis (MCP) protein family.</text>
</comment>
<evidence type="ECO:0000313" key="9">
    <source>
        <dbReference type="Proteomes" id="UP000325122"/>
    </source>
</evidence>
<evidence type="ECO:0000256" key="1">
    <source>
        <dbReference type="ARBA" id="ARBA00023224"/>
    </source>
</evidence>
<comment type="caution">
    <text evidence="8">The sequence shown here is derived from an EMBL/GenBank/DDBJ whole genome shotgun (WGS) entry which is preliminary data.</text>
</comment>
<organism evidence="8 9">
    <name type="scientific">Alkalicaulis satelles</name>
    <dbReference type="NCBI Taxonomy" id="2609175"/>
    <lineage>
        <taxon>Bacteria</taxon>
        <taxon>Pseudomonadati</taxon>
        <taxon>Pseudomonadota</taxon>
        <taxon>Alphaproteobacteria</taxon>
        <taxon>Maricaulales</taxon>
        <taxon>Maricaulaceae</taxon>
        <taxon>Alkalicaulis</taxon>
    </lineage>
</organism>
<dbReference type="SMART" id="SM00283">
    <property type="entry name" value="MA"/>
    <property type="match status" value="1"/>
</dbReference>
<feature type="coiled-coil region" evidence="4">
    <location>
        <begin position="253"/>
        <end position="280"/>
    </location>
</feature>
<dbReference type="PROSITE" id="PS50111">
    <property type="entry name" value="CHEMOTAXIS_TRANSDUC_2"/>
    <property type="match status" value="1"/>
</dbReference>
<keyword evidence="4" id="KW-0175">Coiled coil</keyword>
<evidence type="ECO:0000256" key="4">
    <source>
        <dbReference type="SAM" id="Coils"/>
    </source>
</evidence>
<dbReference type="Pfam" id="PF00015">
    <property type="entry name" value="MCPsignal"/>
    <property type="match status" value="1"/>
</dbReference>
<dbReference type="Gene3D" id="1.10.287.950">
    <property type="entry name" value="Methyl-accepting chemotaxis protein"/>
    <property type="match status" value="1"/>
</dbReference>
<feature type="transmembrane region" description="Helical" evidence="5">
    <location>
        <begin position="7"/>
        <end position="26"/>
    </location>
</feature>
<evidence type="ECO:0000259" key="7">
    <source>
        <dbReference type="PROSITE" id="PS50885"/>
    </source>
</evidence>
<name>A0A5M6ZFL2_9PROT</name>
<dbReference type="GO" id="GO:0006935">
    <property type="term" value="P:chemotaxis"/>
    <property type="evidence" value="ECO:0007669"/>
    <property type="project" value="InterPro"/>
</dbReference>
<keyword evidence="5" id="KW-0472">Membrane</keyword>
<dbReference type="GO" id="GO:0004888">
    <property type="term" value="F:transmembrane signaling receptor activity"/>
    <property type="evidence" value="ECO:0007669"/>
    <property type="project" value="InterPro"/>
</dbReference>
<reference evidence="8 9" key="1">
    <citation type="submission" date="2019-09" db="EMBL/GenBank/DDBJ databases">
        <authorList>
            <person name="Kevbrin V."/>
            <person name="Grouzdev D.S."/>
        </authorList>
    </citation>
    <scope>NUCLEOTIDE SEQUENCE [LARGE SCALE GENOMIC DNA]</scope>
    <source>
        <strain evidence="8 9">G-192</strain>
    </source>
</reference>
<gene>
    <name evidence="8" type="ORF">F1654_13310</name>
</gene>
<evidence type="ECO:0000313" key="8">
    <source>
        <dbReference type="EMBL" id="KAA5801031.1"/>
    </source>
</evidence>
<dbReference type="EMBL" id="VWOJ01000005">
    <property type="protein sequence ID" value="KAA5801031.1"/>
    <property type="molecule type" value="Genomic_DNA"/>
</dbReference>
<protein>
    <submittedName>
        <fullName evidence="8">HAMP domain-containing protein</fullName>
    </submittedName>
</protein>
<evidence type="ECO:0000256" key="2">
    <source>
        <dbReference type="ARBA" id="ARBA00029447"/>
    </source>
</evidence>
<keyword evidence="5" id="KW-0812">Transmembrane</keyword>
<dbReference type="InterPro" id="IPR003660">
    <property type="entry name" value="HAMP_dom"/>
</dbReference>
<dbReference type="Pfam" id="PF00672">
    <property type="entry name" value="HAMP"/>
    <property type="match status" value="1"/>
</dbReference>
<evidence type="ECO:0000256" key="3">
    <source>
        <dbReference type="PROSITE-ProRule" id="PRU00284"/>
    </source>
</evidence>
<keyword evidence="5" id="KW-1133">Transmembrane helix</keyword>
<feature type="transmembrane region" description="Helical" evidence="5">
    <location>
        <begin position="185"/>
        <end position="208"/>
    </location>
</feature>
<dbReference type="AlphaFoldDB" id="A0A5M6ZFL2"/>
<dbReference type="InterPro" id="IPR004090">
    <property type="entry name" value="Chemotax_Me-accpt_rcpt"/>
</dbReference>
<accession>A0A5M6ZFL2</accession>
<dbReference type="InterPro" id="IPR004089">
    <property type="entry name" value="MCPsignal_dom"/>
</dbReference>
<keyword evidence="1 3" id="KW-0807">Transducer</keyword>
<dbReference type="PRINTS" id="PR00260">
    <property type="entry name" value="CHEMTRNSDUCR"/>
</dbReference>